<dbReference type="Pfam" id="PF07717">
    <property type="entry name" value="OB_NTP_bind"/>
    <property type="match status" value="1"/>
</dbReference>
<comment type="similarity">
    <text evidence="9">Belongs to the DEAD box helicase family. DEAH subfamily. PRP16 sub-subfamily.</text>
</comment>
<protein>
    <recommendedName>
        <fullName evidence="1">RNA helicase</fullName>
        <ecNumber evidence="1">3.6.4.13</ecNumber>
    </recommendedName>
</protein>
<evidence type="ECO:0000259" key="13">
    <source>
        <dbReference type="PROSITE" id="PS51192"/>
    </source>
</evidence>
<sequence length="1664" mass="186792">MPSSVSVCPRVYPYALRAPYLGPAGLARLRPPSRRVAPLGRAQPSICSGVYISMPLGVSIKDPTSDLAIAATKGSKQVRQFREQEERKNAQEKHWDLAGSKLGNIMGIKAKPEEADDAPHGSNYRDSHKFAAHLKSQEGVSSFATEKSIKQQREYLPVFAVRQRILRVIRENSVVVIVGETGSGKTTQLTQYLLEDGYGRGGMAIGCTQPRRVAAMSVAKRVSEEMGVELGQEIGYAIRFEDCTSDKTIIKYMTDGILLRECLGDPDLDKYSAIIMDEAHERSLNTDVLFGLLREVVARRADLKLIVTSATMDAEKFAHFFGGHTPVFQIPGRTFPVETYHAKIPVEDYVDAAVKQALKIHLGGMDGDILIFMPGQEDIEVTCALIKQNLSELDEAPPLAVLPIYSQLPSDMQAKIFHQAPGGMRKCVVATNIAETSLTIDGIFFVIDPGFCKLKVYNPKIGMDALQIYPISQASANQRSGRAGRTGPGQCYRLYTERQYKDEMLVSTVPEIQRTNLANVVLLLKSLNVYDLLSFHFMDPPPQDNMLNSMYQLWTLGALDNTGRLTDLGRKMVEFPLDPTLSKMLITSVDMKCSSEVLTIVSMLSVPSIFFRPKSREEEADARKEKFQVPESDHLSYLNLYVQWQKHKYSSKWCADNFVQAKAMRKVREVRAQLNDIMDSLKMEVVSSGTDWDIVRKCICSAYFFNAARLKGIGEYANVRTGMPCFLHPTSALFGMGYTPDYVVYHELVMTAKEYMQSVTAVDAAWLAEMGPMFYSVKDNFQTRTANIRAKQNAVASMEEEMVIAQKQKPDKEEEKPKKRQKGVIIDAGAIRPAKTKRRFVTWEKKRTLMVNALTHSGAEQEAEAKSNELPPEVLQNILSRLDSSSMFNASFTCRRWLTLLAPTLPTLEYLHVDLNPFSCNGRIIYRNVYDTSTTICQCNAHGNAQNDFLREIFQLVGRRLTSVAMEDGLLADKEAVRDSVIHTILGQCQNSLTSLGFHHVDMSYIQPWTIALLAKFSLESIEFIGCKFPVAMNESLFIRTLSPSFNNLEILTITDTELITDKIAITVAKKCPKLREFNVRGCRKVTAVSAVAFCEGILLNHDANPVTLDLRNTSFKASELSRHLHNSHSLLHCGASWKAQSITLSIGFDRSALVLENTERNDLVIDFKKNLEMRTDECAIWDVLVLTAGNFKQKRAFELQLLPDYRKYYSECIIIEDQLPNAKIGSGGATLNALAYLYNVYGESIYSMRILILHSGGFSQRLPHVAALGKLFMLLPNGRTLLEQKLVVLSLLVTRIPFGAFIAAADTLECLGAREFRNFPKDDVILIGHESDLNVAMGHGVYVLDKSGYLDYVLQKPSKEELSRIDTKSGRWITDSCYFIPSKLVQHLVDARLRNGPVMCELCAYGDFLRPLGKRPLLDYINDTANDDLRKWRVIMREMTKNVNANVWNLGPDSFFHFGTNPELLTHFSVGSSFCSSILAADPIHNIICSTVNNVDKISAQSFVEYCQLKGNFEIEKGCIVSGIFYNGRDQIVLPENSVLIGLCLDLSHENNQRKSTKYVTILFQKDDDMKRKSRNLKWFGHKITSEQEISLWEYAMFPIRESSNEACIATMRMRDEGVENAQYEVISLCDAVHRVDIDMSLEMRKHLIGRTSVSCTSIGPVL</sequence>
<dbReference type="PROSITE" id="PS00690">
    <property type="entry name" value="DEAH_ATP_HELICASE"/>
    <property type="match status" value="1"/>
</dbReference>
<dbReference type="GO" id="GO:0034458">
    <property type="term" value="F:3'-5' RNA helicase activity"/>
    <property type="evidence" value="ECO:0007669"/>
    <property type="project" value="TreeGrafter"/>
</dbReference>
<dbReference type="Pfam" id="PF00271">
    <property type="entry name" value="Helicase_C"/>
    <property type="match status" value="1"/>
</dbReference>
<dbReference type="Pfam" id="PF07959">
    <property type="entry name" value="Fucose_pyrophosphorylase"/>
    <property type="match status" value="1"/>
</dbReference>
<keyword evidence="6" id="KW-0347">Helicase</keyword>
<dbReference type="InterPro" id="IPR036047">
    <property type="entry name" value="F-box-like_dom_sf"/>
</dbReference>
<evidence type="ECO:0000256" key="2">
    <source>
        <dbReference type="ARBA" id="ARBA00022664"/>
    </source>
</evidence>
<dbReference type="InterPro" id="IPR027417">
    <property type="entry name" value="P-loop_NTPase"/>
</dbReference>
<dbReference type="CDD" id="cd18791">
    <property type="entry name" value="SF2_C_RHA"/>
    <property type="match status" value="1"/>
</dbReference>
<dbReference type="GO" id="GO:0008380">
    <property type="term" value="P:RNA splicing"/>
    <property type="evidence" value="ECO:0007669"/>
    <property type="project" value="UniProtKB-KW"/>
</dbReference>
<dbReference type="InterPro" id="IPR014001">
    <property type="entry name" value="Helicase_ATP-bd"/>
</dbReference>
<dbReference type="GO" id="GO:0040022">
    <property type="term" value="P:feminization of hermaphroditic germ-line"/>
    <property type="evidence" value="ECO:0007669"/>
    <property type="project" value="UniProtKB-ARBA"/>
</dbReference>
<dbReference type="InterPro" id="IPR001810">
    <property type="entry name" value="F-box_dom"/>
</dbReference>
<dbReference type="FunFam" id="3.40.50.300:FF:000007">
    <property type="entry name" value="Pre-mRNA-splicing factor ATP-dependent RNA helicase"/>
    <property type="match status" value="1"/>
</dbReference>
<evidence type="ECO:0000256" key="8">
    <source>
        <dbReference type="ARBA" id="ARBA00023187"/>
    </source>
</evidence>
<dbReference type="SMART" id="SM00256">
    <property type="entry name" value="FBOX"/>
    <property type="match status" value="1"/>
</dbReference>
<proteinExistence type="inferred from homology"/>
<dbReference type="PROSITE" id="PS51192">
    <property type="entry name" value="HELICASE_ATP_BIND_1"/>
    <property type="match status" value="1"/>
</dbReference>
<dbReference type="Pfam" id="PF00270">
    <property type="entry name" value="DEAD"/>
    <property type="match status" value="1"/>
</dbReference>
<dbReference type="SMART" id="SM00487">
    <property type="entry name" value="DEXDc"/>
    <property type="match status" value="1"/>
</dbReference>
<dbReference type="Gene3D" id="3.80.10.10">
    <property type="entry name" value="Ribonuclease Inhibitor"/>
    <property type="match status" value="1"/>
</dbReference>
<keyword evidence="8" id="KW-0508">mRNA splicing</keyword>
<dbReference type="GO" id="GO:0016787">
    <property type="term" value="F:hydrolase activity"/>
    <property type="evidence" value="ECO:0007669"/>
    <property type="project" value="UniProtKB-KW"/>
</dbReference>
<evidence type="ECO:0000256" key="9">
    <source>
        <dbReference type="ARBA" id="ARBA00038040"/>
    </source>
</evidence>
<evidence type="ECO:0000256" key="4">
    <source>
        <dbReference type="ARBA" id="ARBA00022741"/>
    </source>
</evidence>
<evidence type="ECO:0000256" key="7">
    <source>
        <dbReference type="ARBA" id="ARBA00022840"/>
    </source>
</evidence>
<dbReference type="Gene3D" id="3.40.50.300">
    <property type="entry name" value="P-loop containing nucleotide triphosphate hydrolases"/>
    <property type="match status" value="2"/>
</dbReference>
<evidence type="ECO:0000256" key="10">
    <source>
        <dbReference type="ARBA" id="ARBA00047984"/>
    </source>
</evidence>
<keyword evidence="5" id="KW-0378">Hydrolase</keyword>
<dbReference type="Pfam" id="PF12937">
    <property type="entry name" value="F-box-like"/>
    <property type="match status" value="1"/>
</dbReference>
<accession>A0AAD4NF49</accession>
<comment type="caution">
    <text evidence="15">The sequence shown here is derived from an EMBL/GenBank/DDBJ whole genome shotgun (WGS) entry which is preliminary data.</text>
</comment>
<dbReference type="InterPro" id="IPR048333">
    <property type="entry name" value="HA2_WH"/>
</dbReference>
<name>A0AAD4NF49_9BILA</name>
<evidence type="ECO:0000256" key="6">
    <source>
        <dbReference type="ARBA" id="ARBA00022806"/>
    </source>
</evidence>
<keyword evidence="2" id="KW-0507">mRNA processing</keyword>
<evidence type="ECO:0000313" key="15">
    <source>
        <dbReference type="EMBL" id="KAI1729027.1"/>
    </source>
</evidence>
<dbReference type="Pfam" id="PF21010">
    <property type="entry name" value="HA2_C"/>
    <property type="match status" value="1"/>
</dbReference>
<reference evidence="15" key="1">
    <citation type="submission" date="2022-01" db="EMBL/GenBank/DDBJ databases">
        <title>Genome Sequence Resource for Two Populations of Ditylenchus destructor, the Migratory Endoparasitic Phytonematode.</title>
        <authorList>
            <person name="Zhang H."/>
            <person name="Lin R."/>
            <person name="Xie B."/>
        </authorList>
    </citation>
    <scope>NUCLEOTIDE SEQUENCE</scope>
    <source>
        <strain evidence="15">BazhouSP</strain>
    </source>
</reference>
<feature type="domain" description="Helicase ATP-binding" evidence="13">
    <location>
        <begin position="166"/>
        <end position="330"/>
    </location>
</feature>
<evidence type="ECO:0000256" key="3">
    <source>
        <dbReference type="ARBA" id="ARBA00022679"/>
    </source>
</evidence>
<evidence type="ECO:0000256" key="5">
    <source>
        <dbReference type="ARBA" id="ARBA00022801"/>
    </source>
</evidence>
<dbReference type="Gene3D" id="1.20.120.1080">
    <property type="match status" value="1"/>
</dbReference>
<dbReference type="FunFam" id="3.40.50.300:FF:000615">
    <property type="entry name" value="pre-mRNA-splicing factor ATP-dependent RNA helicase DEAH7"/>
    <property type="match status" value="1"/>
</dbReference>
<keyword evidence="16" id="KW-1185">Reference proteome</keyword>
<feature type="domain" description="Helicase C-terminal" evidence="14">
    <location>
        <begin position="345"/>
        <end position="528"/>
    </location>
</feature>
<keyword evidence="4" id="KW-0547">Nucleotide-binding</keyword>
<dbReference type="InterPro" id="IPR002464">
    <property type="entry name" value="DNA/RNA_helicase_DEAH_CS"/>
</dbReference>
<feature type="coiled-coil region" evidence="11">
    <location>
        <begin position="788"/>
        <end position="815"/>
    </location>
</feature>
<gene>
    <name evidence="15" type="ORF">DdX_01242</name>
</gene>
<dbReference type="EMBL" id="JAKKPZ010000001">
    <property type="protein sequence ID" value="KAI1729027.1"/>
    <property type="molecule type" value="Genomic_DNA"/>
</dbReference>
<dbReference type="InterPro" id="IPR011545">
    <property type="entry name" value="DEAD/DEAH_box_helicase_dom"/>
</dbReference>
<evidence type="ECO:0000259" key="14">
    <source>
        <dbReference type="PROSITE" id="PS51194"/>
    </source>
</evidence>
<dbReference type="SMART" id="SM00847">
    <property type="entry name" value="HA2"/>
    <property type="match status" value="1"/>
</dbReference>
<dbReference type="InterPro" id="IPR032675">
    <property type="entry name" value="LRR_dom_sf"/>
</dbReference>
<dbReference type="Proteomes" id="UP001201812">
    <property type="component" value="Unassembled WGS sequence"/>
</dbReference>
<dbReference type="SUPFAM" id="SSF52540">
    <property type="entry name" value="P-loop containing nucleoside triphosphate hydrolases"/>
    <property type="match status" value="1"/>
</dbReference>
<dbReference type="InterPro" id="IPR001650">
    <property type="entry name" value="Helicase_C-like"/>
</dbReference>
<evidence type="ECO:0000256" key="11">
    <source>
        <dbReference type="SAM" id="Coils"/>
    </source>
</evidence>
<keyword evidence="7" id="KW-0067">ATP-binding</keyword>
<dbReference type="GO" id="GO:0003723">
    <property type="term" value="F:RNA binding"/>
    <property type="evidence" value="ECO:0007669"/>
    <property type="project" value="TreeGrafter"/>
</dbReference>
<dbReference type="EC" id="3.6.4.13" evidence="1"/>
<dbReference type="GO" id="GO:0042350">
    <property type="term" value="P:GDP-L-fucose biosynthetic process"/>
    <property type="evidence" value="ECO:0007669"/>
    <property type="project" value="UniProtKB-ARBA"/>
</dbReference>
<dbReference type="SMART" id="SM00490">
    <property type="entry name" value="HELICc"/>
    <property type="match status" value="1"/>
</dbReference>
<dbReference type="PANTHER" id="PTHR18934">
    <property type="entry name" value="ATP-DEPENDENT RNA HELICASE"/>
    <property type="match status" value="1"/>
</dbReference>
<dbReference type="PROSITE" id="PS51194">
    <property type="entry name" value="HELICASE_CTER"/>
    <property type="match status" value="1"/>
</dbReference>
<organism evidence="15 16">
    <name type="scientific">Ditylenchus destructor</name>
    <dbReference type="NCBI Taxonomy" id="166010"/>
    <lineage>
        <taxon>Eukaryota</taxon>
        <taxon>Metazoa</taxon>
        <taxon>Ecdysozoa</taxon>
        <taxon>Nematoda</taxon>
        <taxon>Chromadorea</taxon>
        <taxon>Rhabditida</taxon>
        <taxon>Tylenchina</taxon>
        <taxon>Tylenchomorpha</taxon>
        <taxon>Sphaerularioidea</taxon>
        <taxon>Anguinidae</taxon>
        <taxon>Anguininae</taxon>
        <taxon>Ditylenchus</taxon>
    </lineage>
</organism>
<dbReference type="CDD" id="cd09917">
    <property type="entry name" value="F-box_SF"/>
    <property type="match status" value="1"/>
</dbReference>
<keyword evidence="11" id="KW-0175">Coiled coil</keyword>
<feature type="domain" description="F-box" evidence="12">
    <location>
        <begin position="864"/>
        <end position="913"/>
    </location>
</feature>
<dbReference type="GO" id="GO:0006397">
    <property type="term" value="P:mRNA processing"/>
    <property type="evidence" value="ECO:0007669"/>
    <property type="project" value="UniProtKB-KW"/>
</dbReference>
<dbReference type="GO" id="GO:0005524">
    <property type="term" value="F:ATP binding"/>
    <property type="evidence" value="ECO:0007669"/>
    <property type="project" value="UniProtKB-KW"/>
</dbReference>
<dbReference type="InterPro" id="IPR012887">
    <property type="entry name" value="GDP_fucose_pyrophosphorylase"/>
</dbReference>
<dbReference type="FunFam" id="1.20.120.1080:FF:000001">
    <property type="entry name" value="Pre-mRNA-splicing factor ATP-dependent RNA helicase"/>
    <property type="match status" value="1"/>
</dbReference>
<evidence type="ECO:0000259" key="12">
    <source>
        <dbReference type="PROSITE" id="PS50181"/>
    </source>
</evidence>
<dbReference type="PROSITE" id="PS50181">
    <property type="entry name" value="FBOX"/>
    <property type="match status" value="1"/>
</dbReference>
<comment type="catalytic activity">
    <reaction evidence="10">
        <text>ATP + H2O = ADP + phosphate + H(+)</text>
        <dbReference type="Rhea" id="RHEA:13065"/>
        <dbReference type="ChEBI" id="CHEBI:15377"/>
        <dbReference type="ChEBI" id="CHEBI:15378"/>
        <dbReference type="ChEBI" id="CHEBI:30616"/>
        <dbReference type="ChEBI" id="CHEBI:43474"/>
        <dbReference type="ChEBI" id="CHEBI:456216"/>
        <dbReference type="EC" id="3.6.4.13"/>
    </reaction>
</comment>
<evidence type="ECO:0000313" key="16">
    <source>
        <dbReference type="Proteomes" id="UP001201812"/>
    </source>
</evidence>
<dbReference type="PANTHER" id="PTHR18934:SF91">
    <property type="entry name" value="PRE-MRNA-SPLICING FACTOR ATP-DEPENDENT RNA HELICASE PRP16"/>
    <property type="match status" value="1"/>
</dbReference>
<dbReference type="GO" id="GO:0016772">
    <property type="term" value="F:transferase activity, transferring phosphorus-containing groups"/>
    <property type="evidence" value="ECO:0007669"/>
    <property type="project" value="InterPro"/>
</dbReference>
<dbReference type="InterPro" id="IPR007502">
    <property type="entry name" value="Helicase-assoc_dom"/>
</dbReference>
<dbReference type="Pfam" id="PF04408">
    <property type="entry name" value="WHD_HA2"/>
    <property type="match status" value="1"/>
</dbReference>
<dbReference type="SUPFAM" id="SSF52047">
    <property type="entry name" value="RNI-like"/>
    <property type="match status" value="1"/>
</dbReference>
<keyword evidence="3" id="KW-0808">Transferase</keyword>
<dbReference type="SUPFAM" id="SSF81383">
    <property type="entry name" value="F-box domain"/>
    <property type="match status" value="1"/>
</dbReference>
<evidence type="ECO:0000256" key="1">
    <source>
        <dbReference type="ARBA" id="ARBA00012552"/>
    </source>
</evidence>
<dbReference type="InterPro" id="IPR011709">
    <property type="entry name" value="DEAD-box_helicase_OB_fold"/>
</dbReference>